<dbReference type="Gene3D" id="3.40.50.450">
    <property type="match status" value="1"/>
</dbReference>
<organism evidence="1 2">
    <name type="scientific">Paenibacillus typhae</name>
    <dbReference type="NCBI Taxonomy" id="1174501"/>
    <lineage>
        <taxon>Bacteria</taxon>
        <taxon>Bacillati</taxon>
        <taxon>Bacillota</taxon>
        <taxon>Bacilli</taxon>
        <taxon>Bacillales</taxon>
        <taxon>Paenibacillaceae</taxon>
        <taxon>Paenibacillus</taxon>
    </lineage>
</organism>
<dbReference type="STRING" id="1174501.SAMN05216192_10963"/>
<evidence type="ECO:0000313" key="1">
    <source>
        <dbReference type="EMBL" id="SDI86524.1"/>
    </source>
</evidence>
<sequence length="297" mass="32672">MTKKHCLFCDAIVPIEREGEYDRYLDCSCSPGGFYFLHKDSYDAINALSHAAKRDLLHVVSGYIREKTDCGEHVHLSSGDLDSIAGSPKTPVTIEDKGNRLLQFLYRHSESPGDPVMIHPLSASYNLTYSPNLQELVYIIDKLGSEQLLIREGMNFQLTQQGWNEAAASAGGKKLKPCSVLLSANDELTALWQENLLSTIGQYGYLPSVLTHPAANDSGQYPLEQLAESKLIIADLTGRSAGVYFAAGYALGLGIPVIWTVHSSGAAQLDVQLHDIRPLVWDTAEELAVLIRQRLTK</sequence>
<dbReference type="RefSeq" id="WP_090714043.1">
    <property type="nucleotide sequence ID" value="NZ_CBCSKY010000011.1"/>
</dbReference>
<dbReference type="EMBL" id="FNDX01000009">
    <property type="protein sequence ID" value="SDI86524.1"/>
    <property type="molecule type" value="Genomic_DNA"/>
</dbReference>
<dbReference type="SUPFAM" id="SSF52309">
    <property type="entry name" value="N-(deoxy)ribosyltransferase-like"/>
    <property type="match status" value="1"/>
</dbReference>
<accession>A0A1G8P211</accession>
<evidence type="ECO:0000313" key="2">
    <source>
        <dbReference type="Proteomes" id="UP000199050"/>
    </source>
</evidence>
<reference evidence="2" key="1">
    <citation type="submission" date="2016-10" db="EMBL/GenBank/DDBJ databases">
        <authorList>
            <person name="Varghese N."/>
            <person name="Submissions S."/>
        </authorList>
    </citation>
    <scope>NUCLEOTIDE SEQUENCE [LARGE SCALE GENOMIC DNA]</scope>
    <source>
        <strain evidence="2">CGMCC 1.11012</strain>
    </source>
</reference>
<dbReference type="AlphaFoldDB" id="A0A1G8P211"/>
<dbReference type="Proteomes" id="UP000199050">
    <property type="component" value="Unassembled WGS sequence"/>
</dbReference>
<dbReference type="OrthoDB" id="284716at2"/>
<proteinExistence type="predicted"/>
<name>A0A1G8P211_9BACL</name>
<keyword evidence="2" id="KW-1185">Reference proteome</keyword>
<evidence type="ECO:0008006" key="3">
    <source>
        <dbReference type="Google" id="ProtNLM"/>
    </source>
</evidence>
<gene>
    <name evidence="1" type="ORF">SAMN05216192_10963</name>
</gene>
<protein>
    <recommendedName>
        <fullName evidence="3">Nucleoside 2-deoxyribosyltransferase</fullName>
    </recommendedName>
</protein>